<protein>
    <recommendedName>
        <fullName evidence="3">Flagellar biosynthesis protein FlhF</fullName>
    </recommendedName>
    <alternativeName>
        <fullName evidence="13">Flagella-associated GTP-binding protein</fullName>
    </alternativeName>
</protein>
<dbReference type="Pfam" id="PF00448">
    <property type="entry name" value="SRP54"/>
    <property type="match status" value="1"/>
</dbReference>
<evidence type="ECO:0000256" key="12">
    <source>
        <dbReference type="ARBA" id="ARBA00025337"/>
    </source>
</evidence>
<dbReference type="PANTHER" id="PTHR43134">
    <property type="entry name" value="SIGNAL RECOGNITION PARTICLE RECEPTOR SUBUNIT ALPHA"/>
    <property type="match status" value="1"/>
</dbReference>
<evidence type="ECO:0000259" key="15">
    <source>
        <dbReference type="SMART" id="SM00962"/>
    </source>
</evidence>
<comment type="similarity">
    <text evidence="2">Belongs to the GTP-binding SRP family.</text>
</comment>
<keyword evidence="8" id="KW-0653">Protein transport</keyword>
<keyword evidence="9" id="KW-0342">GTP-binding</keyword>
<feature type="region of interest" description="Disordered" evidence="14">
    <location>
        <begin position="556"/>
        <end position="598"/>
    </location>
</feature>
<comment type="function">
    <text evidence="12">Necessary for flagellar biosynthesis. May be involved in translocation of the flagellum.</text>
</comment>
<dbReference type="GO" id="GO:0006614">
    <property type="term" value="P:SRP-dependent cotranslational protein targeting to membrane"/>
    <property type="evidence" value="ECO:0007669"/>
    <property type="project" value="InterPro"/>
</dbReference>
<accession>A0A2N1PSR3</accession>
<dbReference type="Proteomes" id="UP000233256">
    <property type="component" value="Unassembled WGS sequence"/>
</dbReference>
<feature type="compositionally biased region" description="Basic and acidic residues" evidence="14">
    <location>
        <begin position="207"/>
        <end position="220"/>
    </location>
</feature>
<gene>
    <name evidence="16" type="ORF">CVV64_06250</name>
</gene>
<feature type="compositionally biased region" description="Polar residues" evidence="14">
    <location>
        <begin position="120"/>
        <end position="132"/>
    </location>
</feature>
<dbReference type="EMBL" id="PGXC01000003">
    <property type="protein sequence ID" value="PKK91366.1"/>
    <property type="molecule type" value="Genomic_DNA"/>
</dbReference>
<dbReference type="InterPro" id="IPR000897">
    <property type="entry name" value="SRP54_GTPase_dom"/>
</dbReference>
<feature type="compositionally biased region" description="Polar residues" evidence="14">
    <location>
        <begin position="82"/>
        <end position="94"/>
    </location>
</feature>
<dbReference type="GO" id="GO:0005886">
    <property type="term" value="C:plasma membrane"/>
    <property type="evidence" value="ECO:0007669"/>
    <property type="project" value="UniProtKB-SubCell"/>
</dbReference>
<comment type="subcellular location">
    <subcellularLocation>
        <location evidence="1">Cell membrane</location>
        <topology evidence="1">Peripheral membrane protein</topology>
        <orientation evidence="1">Cytoplasmic side</orientation>
    </subcellularLocation>
</comment>
<dbReference type="InterPro" id="IPR047040">
    <property type="entry name" value="FlhF__GTPase_dom"/>
</dbReference>
<dbReference type="InterPro" id="IPR027417">
    <property type="entry name" value="P-loop_NTPase"/>
</dbReference>
<feature type="region of interest" description="Disordered" evidence="14">
    <location>
        <begin position="70"/>
        <end position="104"/>
    </location>
</feature>
<keyword evidence="5" id="KW-1003">Cell membrane</keyword>
<keyword evidence="7" id="KW-1005">Bacterial flagellum biogenesis</keyword>
<evidence type="ECO:0000256" key="6">
    <source>
        <dbReference type="ARBA" id="ARBA00022741"/>
    </source>
</evidence>
<keyword evidence="6" id="KW-0547">Nucleotide-binding</keyword>
<keyword evidence="11" id="KW-1006">Bacterial flagellum protein export</keyword>
<dbReference type="GO" id="GO:0003924">
    <property type="term" value="F:GTPase activity"/>
    <property type="evidence" value="ECO:0007669"/>
    <property type="project" value="InterPro"/>
</dbReference>
<dbReference type="GO" id="GO:0015031">
    <property type="term" value="P:protein transport"/>
    <property type="evidence" value="ECO:0007669"/>
    <property type="project" value="UniProtKB-KW"/>
</dbReference>
<evidence type="ECO:0000256" key="5">
    <source>
        <dbReference type="ARBA" id="ARBA00022475"/>
    </source>
</evidence>
<feature type="compositionally biased region" description="Polar residues" evidence="14">
    <location>
        <begin position="568"/>
        <end position="579"/>
    </location>
</feature>
<comment type="caution">
    <text evidence="16">The sequence shown here is derived from an EMBL/GenBank/DDBJ whole genome shotgun (WGS) entry which is preliminary data.</text>
</comment>
<evidence type="ECO:0000256" key="4">
    <source>
        <dbReference type="ARBA" id="ARBA00022448"/>
    </source>
</evidence>
<evidence type="ECO:0000256" key="14">
    <source>
        <dbReference type="SAM" id="MobiDB-lite"/>
    </source>
</evidence>
<evidence type="ECO:0000256" key="10">
    <source>
        <dbReference type="ARBA" id="ARBA00023136"/>
    </source>
</evidence>
<sequence length="658" mass="72458">MRDDRFSGRELNKVKKYTGKDSPEALMKMRLDLGSDAMILETREYYVATRRIFGIPLPWSREKMVEISGSPPFAIGGEMQEESGNQKAQVSGRTSSGNSSSNGQLITSEMKQATKTYTGFSRVSEQSVQDSRTASEKSRQALLGAMQSQMQSARKSDDFNSERLAFNPVTSPAEMLRKAVAASNETVRNPEIPNTAPQKSLGMELIRPSERLPRELKDSSAHAQEPRNSGSEMSKSESTELRQEIEGMKKLLLDLVNNRRSGDGGGNRFRHMRRVLEKNEMAREHVNEIFDILEKDLDEVEQQDRTLVTRYVYDWIVRNSRASRPLSINEDETRVISIIGPTGVGKTTTLVKLASMAWHNFNCRIAFITIDTFRVGAPVQLEKFGEILEVPTCTVFSPKDLCSAINDLKAQGIQMIFIDTFGISPSDATKLIEIKAYLSNLSGIQKILAISATTKFNDMLRIVGSFEGVGFSDLIVTKMDETSTYGPIISLLAKTRIPLVYTTCGQEVVGKIDEANLKKLASKVVFERSAGTLKSQSAGKFSSKASEPLRNGCISQSADENGAMGSQRDFNSVENSGHDNSAPVFTKSRSQNFQSGSSESESIRIVKKLLILDPASEDGRNFGSGTGVAETVRQDEIKSGSGTVSSVIFPTFAAKDQD</sequence>
<dbReference type="GO" id="GO:0005047">
    <property type="term" value="F:signal recognition particle binding"/>
    <property type="evidence" value="ECO:0007669"/>
    <property type="project" value="TreeGrafter"/>
</dbReference>
<evidence type="ECO:0000256" key="2">
    <source>
        <dbReference type="ARBA" id="ARBA00008531"/>
    </source>
</evidence>
<feature type="compositionally biased region" description="Polar residues" evidence="14">
    <location>
        <begin position="587"/>
        <end position="598"/>
    </location>
</feature>
<reference evidence="16 17" key="1">
    <citation type="journal article" date="2017" name="ISME J.">
        <title>Potential for microbial H2 and metal transformations associated with novel bacteria and archaea in deep terrestrial subsurface sediments.</title>
        <authorList>
            <person name="Hernsdorf A.W."/>
            <person name="Amano Y."/>
            <person name="Miyakawa K."/>
            <person name="Ise K."/>
            <person name="Suzuki Y."/>
            <person name="Anantharaman K."/>
            <person name="Probst A."/>
            <person name="Burstein D."/>
            <person name="Thomas B.C."/>
            <person name="Banfield J.F."/>
        </authorList>
    </citation>
    <scope>NUCLEOTIDE SEQUENCE [LARGE SCALE GENOMIC DNA]</scope>
    <source>
        <strain evidence="16">HGW-Wallbacteria-1</strain>
    </source>
</reference>
<dbReference type="GO" id="GO:0005525">
    <property type="term" value="F:GTP binding"/>
    <property type="evidence" value="ECO:0007669"/>
    <property type="project" value="UniProtKB-KW"/>
</dbReference>
<evidence type="ECO:0000313" key="16">
    <source>
        <dbReference type="EMBL" id="PKK91366.1"/>
    </source>
</evidence>
<dbReference type="FunFam" id="3.40.50.300:FF:000695">
    <property type="entry name" value="Flagellar biosynthesis regulator FlhF"/>
    <property type="match status" value="1"/>
</dbReference>
<dbReference type="AlphaFoldDB" id="A0A2N1PSR3"/>
<dbReference type="CDD" id="cd17873">
    <property type="entry name" value="FlhF"/>
    <property type="match status" value="1"/>
</dbReference>
<dbReference type="PANTHER" id="PTHR43134:SF3">
    <property type="entry name" value="FLAGELLAR BIOSYNTHESIS PROTEIN FLHF"/>
    <property type="match status" value="1"/>
</dbReference>
<feature type="domain" description="SRP54-type proteins GTP-binding" evidence="15">
    <location>
        <begin position="333"/>
        <end position="526"/>
    </location>
</feature>
<feature type="region of interest" description="Disordered" evidence="14">
    <location>
        <begin position="120"/>
        <end position="139"/>
    </location>
</feature>
<dbReference type="GO" id="GO:0044781">
    <property type="term" value="P:bacterial-type flagellum organization"/>
    <property type="evidence" value="ECO:0007669"/>
    <property type="project" value="UniProtKB-KW"/>
</dbReference>
<evidence type="ECO:0000256" key="8">
    <source>
        <dbReference type="ARBA" id="ARBA00022927"/>
    </source>
</evidence>
<dbReference type="Gene3D" id="1.20.120.1380">
    <property type="entry name" value="Flagellar FlhF biosynthesis protein, N domain"/>
    <property type="match status" value="1"/>
</dbReference>
<evidence type="ECO:0000256" key="3">
    <source>
        <dbReference type="ARBA" id="ARBA00014919"/>
    </source>
</evidence>
<dbReference type="SUPFAM" id="SSF52540">
    <property type="entry name" value="P-loop containing nucleoside triphosphate hydrolases"/>
    <property type="match status" value="1"/>
</dbReference>
<evidence type="ECO:0000256" key="11">
    <source>
        <dbReference type="ARBA" id="ARBA00023225"/>
    </source>
</evidence>
<evidence type="ECO:0000256" key="1">
    <source>
        <dbReference type="ARBA" id="ARBA00004413"/>
    </source>
</evidence>
<feature type="region of interest" description="Disordered" evidence="14">
    <location>
        <begin position="183"/>
        <end position="242"/>
    </location>
</feature>
<dbReference type="Gene3D" id="3.40.50.300">
    <property type="entry name" value="P-loop containing nucleotide triphosphate hydrolases"/>
    <property type="match status" value="1"/>
</dbReference>
<evidence type="ECO:0000256" key="13">
    <source>
        <dbReference type="ARBA" id="ARBA00030866"/>
    </source>
</evidence>
<keyword evidence="4" id="KW-0813">Transport</keyword>
<organism evidence="16 17">
    <name type="scientific">Candidatus Wallbacteria bacterium HGW-Wallbacteria-1</name>
    <dbReference type="NCBI Taxonomy" id="2013854"/>
    <lineage>
        <taxon>Bacteria</taxon>
        <taxon>Candidatus Walliibacteriota</taxon>
    </lineage>
</organism>
<dbReference type="SMART" id="SM00962">
    <property type="entry name" value="SRP54"/>
    <property type="match status" value="1"/>
</dbReference>
<evidence type="ECO:0000256" key="9">
    <source>
        <dbReference type="ARBA" id="ARBA00023134"/>
    </source>
</evidence>
<proteinExistence type="inferred from homology"/>
<keyword evidence="10" id="KW-0472">Membrane</keyword>
<evidence type="ECO:0000313" key="17">
    <source>
        <dbReference type="Proteomes" id="UP000233256"/>
    </source>
</evidence>
<evidence type="ECO:0000256" key="7">
    <source>
        <dbReference type="ARBA" id="ARBA00022795"/>
    </source>
</evidence>
<name>A0A2N1PSR3_9BACT</name>